<accession>A0AAE1CL23</accession>
<dbReference type="AlphaFoldDB" id="A0AAE1CL23"/>
<protein>
    <submittedName>
        <fullName evidence="1">Uncharacterized protein</fullName>
    </submittedName>
</protein>
<reference evidence="1" key="1">
    <citation type="journal article" date="2023" name="G3 (Bethesda)">
        <title>A reference genome for the long-term kleptoplast-retaining sea slug Elysia crispata morphotype clarki.</title>
        <authorList>
            <person name="Eastman K.E."/>
            <person name="Pendleton A.L."/>
            <person name="Shaikh M.A."/>
            <person name="Suttiyut T."/>
            <person name="Ogas R."/>
            <person name="Tomko P."/>
            <person name="Gavelis G."/>
            <person name="Widhalm J.R."/>
            <person name="Wisecaver J.H."/>
        </authorList>
    </citation>
    <scope>NUCLEOTIDE SEQUENCE</scope>
    <source>
        <strain evidence="1">ECLA1</strain>
    </source>
</reference>
<proteinExistence type="predicted"/>
<name>A0AAE1CL23_9GAST</name>
<evidence type="ECO:0000313" key="2">
    <source>
        <dbReference type="Proteomes" id="UP001283361"/>
    </source>
</evidence>
<comment type="caution">
    <text evidence="1">The sequence shown here is derived from an EMBL/GenBank/DDBJ whole genome shotgun (WGS) entry which is preliminary data.</text>
</comment>
<gene>
    <name evidence="1" type="ORF">RRG08_041410</name>
</gene>
<dbReference type="EMBL" id="JAWDGP010007770">
    <property type="protein sequence ID" value="KAK3705536.1"/>
    <property type="molecule type" value="Genomic_DNA"/>
</dbReference>
<sequence length="73" mass="8182">MPATQRFHLCAWSGVAARHINLGVNTSGTLRTVSSETAVAGWPFCLEQKCLLKSLRYDSQQSPEVKISEKRKY</sequence>
<organism evidence="1 2">
    <name type="scientific">Elysia crispata</name>
    <name type="common">lettuce slug</name>
    <dbReference type="NCBI Taxonomy" id="231223"/>
    <lineage>
        <taxon>Eukaryota</taxon>
        <taxon>Metazoa</taxon>
        <taxon>Spiralia</taxon>
        <taxon>Lophotrochozoa</taxon>
        <taxon>Mollusca</taxon>
        <taxon>Gastropoda</taxon>
        <taxon>Heterobranchia</taxon>
        <taxon>Euthyneura</taxon>
        <taxon>Panpulmonata</taxon>
        <taxon>Sacoglossa</taxon>
        <taxon>Placobranchoidea</taxon>
        <taxon>Plakobranchidae</taxon>
        <taxon>Elysia</taxon>
    </lineage>
</organism>
<dbReference type="Proteomes" id="UP001283361">
    <property type="component" value="Unassembled WGS sequence"/>
</dbReference>
<evidence type="ECO:0000313" key="1">
    <source>
        <dbReference type="EMBL" id="KAK3705536.1"/>
    </source>
</evidence>
<keyword evidence="2" id="KW-1185">Reference proteome</keyword>